<feature type="signal peptide" evidence="4">
    <location>
        <begin position="1"/>
        <end position="20"/>
    </location>
</feature>
<feature type="domain" description="Glycosyl hydrolases family 2 sugar binding" evidence="7">
    <location>
        <begin position="117"/>
        <end position="188"/>
    </location>
</feature>
<accession>A0AB34L132</accession>
<feature type="chain" id="PRO_5044334190" description="Beta-galactosidase" evidence="4">
    <location>
        <begin position="21"/>
        <end position="653"/>
    </location>
</feature>
<evidence type="ECO:0000256" key="3">
    <source>
        <dbReference type="ARBA" id="ARBA00023295"/>
    </source>
</evidence>
<keyword evidence="4" id="KW-0732">Signal</keyword>
<sequence>MLLSLSVQAVLLAGSALTRAFVLPRQANGSTYTVQTPPLDTDWTYEVGTNPWPEYPRPQLERSQWKNLNGIWKYQNASGLNAVDNPPFGQNLGQEVLVPSCLESGLSGIQGSYMLYSWFSTLFEVPSTFTGERTLLNFGAVDYEAWIYVNGQYAGFNRGGYFEFTIDVTDQISGNSTNELLVFVHDPTDSDDYVIPIGKQTLNPSHIFYRPCSGIWQSVWIESAPANHITELQLSAGADGSVNATVYTSNNGTTDVEVKITGADGTEVASHSGSSNTALTFQADSPALWTPDSPTLYNVSVTLGDDQINSYTAFRTVSRGDVNGIERPLLNGEFVFQFGTLDQGYWPDGLYTPPNREAMEYDLKMLKDLGFNMVRKHIKVETALFYQSCDQLGLMVIQDMPSLRPIQTRTLDNCTVQDILPNAEQQQEFQRQLEVLIRQHRSYPSIVTWVIYNEGWGQIRDTYYPEFELTDLVRSLDPTRLIDATSGWFDHGAGDFSDNHHYANPQCGTPFYSIQSSPYDPNRIGFQGEFGGIGENTTIDHLWNVQQAIDTINQTYEIDQTNEAYNYRSHLLLSELADQTERYACSGGVWTQTSDVEGEVNGLVTYDRRVLRPNVDQWRSDIKALYDAAAARGNGSAVMPEGNPYGQHGPPGF</sequence>
<evidence type="ECO:0000313" key="9">
    <source>
        <dbReference type="Proteomes" id="UP000803884"/>
    </source>
</evidence>
<dbReference type="EMBL" id="JAAQHG020000003">
    <property type="protein sequence ID" value="KAL1590221.1"/>
    <property type="molecule type" value="Genomic_DNA"/>
</dbReference>
<dbReference type="InterPro" id="IPR036156">
    <property type="entry name" value="Beta-gal/glucu_dom_sf"/>
</dbReference>
<evidence type="ECO:0000259" key="6">
    <source>
        <dbReference type="Pfam" id="PF02836"/>
    </source>
</evidence>
<dbReference type="GO" id="GO:0004553">
    <property type="term" value="F:hydrolase activity, hydrolyzing O-glycosyl compounds"/>
    <property type="evidence" value="ECO:0007669"/>
    <property type="project" value="InterPro"/>
</dbReference>
<evidence type="ECO:0000259" key="7">
    <source>
        <dbReference type="Pfam" id="PF02837"/>
    </source>
</evidence>
<evidence type="ECO:0000259" key="5">
    <source>
        <dbReference type="Pfam" id="PF00703"/>
    </source>
</evidence>
<dbReference type="InterPro" id="IPR017853">
    <property type="entry name" value="GH"/>
</dbReference>
<dbReference type="Proteomes" id="UP000803884">
    <property type="component" value="Unassembled WGS sequence"/>
</dbReference>
<evidence type="ECO:0000256" key="1">
    <source>
        <dbReference type="ARBA" id="ARBA00007401"/>
    </source>
</evidence>
<dbReference type="PANTHER" id="PTHR42732:SF2">
    <property type="entry name" value="BETA-MANNOSIDASE"/>
    <property type="match status" value="1"/>
</dbReference>
<dbReference type="Gene3D" id="3.20.20.80">
    <property type="entry name" value="Glycosidases"/>
    <property type="match status" value="1"/>
</dbReference>
<dbReference type="GO" id="GO:0005975">
    <property type="term" value="P:carbohydrate metabolic process"/>
    <property type="evidence" value="ECO:0007669"/>
    <property type="project" value="InterPro"/>
</dbReference>
<evidence type="ECO:0000313" key="8">
    <source>
        <dbReference type="EMBL" id="KAL1590221.1"/>
    </source>
</evidence>
<dbReference type="InterPro" id="IPR013783">
    <property type="entry name" value="Ig-like_fold"/>
</dbReference>
<dbReference type="SUPFAM" id="SSF51445">
    <property type="entry name" value="(Trans)glycosidases"/>
    <property type="match status" value="1"/>
</dbReference>
<dbReference type="Gene3D" id="2.60.120.260">
    <property type="entry name" value="Galactose-binding domain-like"/>
    <property type="match status" value="1"/>
</dbReference>
<dbReference type="SUPFAM" id="SSF49785">
    <property type="entry name" value="Galactose-binding domain-like"/>
    <property type="match status" value="1"/>
</dbReference>
<reference evidence="8 9" key="1">
    <citation type="journal article" date="2020" name="Microbiol. Resour. Announc.">
        <title>Draft Genome Sequence of a Cladosporium Species Isolated from the Mesophotic Ascidian Didemnum maculosum.</title>
        <authorList>
            <person name="Gioti A."/>
            <person name="Siaperas R."/>
            <person name="Nikolaivits E."/>
            <person name="Le Goff G."/>
            <person name="Ouazzani J."/>
            <person name="Kotoulas G."/>
            <person name="Topakas E."/>
        </authorList>
    </citation>
    <scope>NUCLEOTIDE SEQUENCE [LARGE SCALE GENOMIC DNA]</scope>
    <source>
        <strain evidence="8 9">TM138-S3</strain>
    </source>
</reference>
<name>A0AB34L132_9PEZI</name>
<feature type="domain" description="Glycoside hydrolase family 2 catalytic" evidence="6">
    <location>
        <begin position="357"/>
        <end position="498"/>
    </location>
</feature>
<gene>
    <name evidence="8" type="ORF">WHR41_01362</name>
</gene>
<keyword evidence="2" id="KW-0378">Hydrolase</keyword>
<feature type="domain" description="Glycoside hydrolase family 2 immunoglobulin-like beta-sandwich" evidence="5">
    <location>
        <begin position="235"/>
        <end position="309"/>
    </location>
</feature>
<dbReference type="SUPFAM" id="SSF49303">
    <property type="entry name" value="beta-Galactosidase/glucuronidase domain"/>
    <property type="match status" value="1"/>
</dbReference>
<dbReference type="Pfam" id="PF00703">
    <property type="entry name" value="Glyco_hydro_2"/>
    <property type="match status" value="1"/>
</dbReference>
<evidence type="ECO:0000256" key="2">
    <source>
        <dbReference type="ARBA" id="ARBA00022801"/>
    </source>
</evidence>
<dbReference type="Gene3D" id="2.60.40.10">
    <property type="entry name" value="Immunoglobulins"/>
    <property type="match status" value="1"/>
</dbReference>
<evidence type="ECO:0000256" key="4">
    <source>
        <dbReference type="SAM" id="SignalP"/>
    </source>
</evidence>
<dbReference type="InterPro" id="IPR006102">
    <property type="entry name" value="Ig-like_GH2"/>
</dbReference>
<comment type="similarity">
    <text evidence="1">Belongs to the glycosyl hydrolase 2 family.</text>
</comment>
<dbReference type="PANTHER" id="PTHR42732">
    <property type="entry name" value="BETA-GALACTOSIDASE"/>
    <property type="match status" value="1"/>
</dbReference>
<dbReference type="AlphaFoldDB" id="A0AB34L132"/>
<protein>
    <recommendedName>
        <fullName evidence="10">Beta-galactosidase</fullName>
    </recommendedName>
</protein>
<keyword evidence="3" id="KW-0326">Glycosidase</keyword>
<dbReference type="InterPro" id="IPR006103">
    <property type="entry name" value="Glyco_hydro_2_cat"/>
</dbReference>
<dbReference type="InterPro" id="IPR006104">
    <property type="entry name" value="Glyco_hydro_2_N"/>
</dbReference>
<dbReference type="Pfam" id="PF02836">
    <property type="entry name" value="Glyco_hydro_2_C"/>
    <property type="match status" value="1"/>
</dbReference>
<evidence type="ECO:0008006" key="10">
    <source>
        <dbReference type="Google" id="ProtNLM"/>
    </source>
</evidence>
<dbReference type="Pfam" id="PF02837">
    <property type="entry name" value="Glyco_hydro_2_N"/>
    <property type="match status" value="1"/>
</dbReference>
<dbReference type="InterPro" id="IPR051913">
    <property type="entry name" value="GH2_Domain-Containing"/>
</dbReference>
<dbReference type="RefSeq" id="XP_069233326.1">
    <property type="nucleotide sequence ID" value="XM_069369968.1"/>
</dbReference>
<dbReference type="GeneID" id="96002806"/>
<proteinExistence type="inferred from homology"/>
<keyword evidence="9" id="KW-1185">Reference proteome</keyword>
<dbReference type="InterPro" id="IPR008979">
    <property type="entry name" value="Galactose-bd-like_sf"/>
</dbReference>
<comment type="caution">
    <text evidence="8">The sequence shown here is derived from an EMBL/GenBank/DDBJ whole genome shotgun (WGS) entry which is preliminary data.</text>
</comment>
<organism evidence="8 9">
    <name type="scientific">Cladosporium halotolerans</name>
    <dbReference type="NCBI Taxonomy" id="1052096"/>
    <lineage>
        <taxon>Eukaryota</taxon>
        <taxon>Fungi</taxon>
        <taxon>Dikarya</taxon>
        <taxon>Ascomycota</taxon>
        <taxon>Pezizomycotina</taxon>
        <taxon>Dothideomycetes</taxon>
        <taxon>Dothideomycetidae</taxon>
        <taxon>Cladosporiales</taxon>
        <taxon>Cladosporiaceae</taxon>
        <taxon>Cladosporium</taxon>
    </lineage>
</organism>